<evidence type="ECO:0000313" key="3">
    <source>
        <dbReference type="EMBL" id="GEB49586.1"/>
    </source>
</evidence>
<dbReference type="RefSeq" id="WP_086818276.1">
    <property type="nucleotide sequence ID" value="NZ_BJMM01000007.1"/>
</dbReference>
<feature type="compositionally biased region" description="Basic and acidic residues" evidence="1">
    <location>
        <begin position="244"/>
        <end position="255"/>
    </location>
</feature>
<dbReference type="OrthoDB" id="5168887at2"/>
<dbReference type="InterPro" id="IPR013830">
    <property type="entry name" value="SGNH_hydro"/>
</dbReference>
<dbReference type="Gene3D" id="3.40.50.1110">
    <property type="entry name" value="SGNH hydrolase"/>
    <property type="match status" value="1"/>
</dbReference>
<feature type="region of interest" description="Disordered" evidence="1">
    <location>
        <begin position="241"/>
        <end position="294"/>
    </location>
</feature>
<dbReference type="PANTHER" id="PTHR43784:SF2">
    <property type="entry name" value="GDSL-LIKE LIPASE_ACYLHYDROLASE, PUTATIVE (AFU_ORTHOLOGUE AFUA_2G00820)-RELATED"/>
    <property type="match status" value="1"/>
</dbReference>
<dbReference type="Pfam" id="PF13472">
    <property type="entry name" value="Lipase_GDSL_2"/>
    <property type="match status" value="1"/>
</dbReference>
<dbReference type="PANTHER" id="PTHR43784">
    <property type="entry name" value="GDSL-LIKE LIPASE/ACYLHYDROLASE, PUTATIVE (AFU_ORTHOLOGUE AFUA_2G00820)-RELATED"/>
    <property type="match status" value="1"/>
</dbReference>
<organism evidence="3 4">
    <name type="scientific">Streptomyces cacaoi</name>
    <dbReference type="NCBI Taxonomy" id="1898"/>
    <lineage>
        <taxon>Bacteria</taxon>
        <taxon>Bacillati</taxon>
        <taxon>Actinomycetota</taxon>
        <taxon>Actinomycetes</taxon>
        <taxon>Kitasatosporales</taxon>
        <taxon>Streptomycetaceae</taxon>
        <taxon>Streptomyces</taxon>
    </lineage>
</organism>
<sequence>MRFLLVGDSMTIGAAGDFTWRYRLWQHLTRTLTPPAPTTAVQQPTGAEPTDGQRASPRSTGPRFVGPRTALHEGSHVYAGPDFPPHARAHLAGWGEGWLHMAPLVGEAVGRYAPDVLLVALGLIDLGFYTDPEQTLENVERFLDGVVEARPGTAAVLLPVVPNVRAAHDAAFAEACARFNTLLEKTVAERSGPRSPLLCASPPPDWTLTRDTYDGTHPSPEGEHRIAAAFAQALHQGWGVGGRYARDGGRPRAGEDSAPTARRGGQRPGNAASAPPGSSEPGNGALAIPPTNAL</sequence>
<accession>A0A4Y3QW01</accession>
<feature type="compositionally biased region" description="Low complexity" evidence="1">
    <location>
        <begin position="34"/>
        <end position="45"/>
    </location>
</feature>
<feature type="domain" description="SGNH hydrolase-type esterase" evidence="2">
    <location>
        <begin position="105"/>
        <end position="223"/>
    </location>
</feature>
<evidence type="ECO:0000259" key="2">
    <source>
        <dbReference type="Pfam" id="PF13472"/>
    </source>
</evidence>
<keyword evidence="4" id="KW-1185">Reference proteome</keyword>
<protein>
    <recommendedName>
        <fullName evidence="2">SGNH hydrolase-type esterase domain-containing protein</fullName>
    </recommendedName>
</protein>
<name>A0A4Y3QW01_STRCI</name>
<dbReference type="SUPFAM" id="SSF52266">
    <property type="entry name" value="SGNH hydrolase"/>
    <property type="match status" value="1"/>
</dbReference>
<evidence type="ECO:0000256" key="1">
    <source>
        <dbReference type="SAM" id="MobiDB-lite"/>
    </source>
</evidence>
<dbReference type="InterPro" id="IPR053140">
    <property type="entry name" value="GDSL_Rv0518-like"/>
</dbReference>
<feature type="region of interest" description="Disordered" evidence="1">
    <location>
        <begin position="191"/>
        <end position="222"/>
    </location>
</feature>
<reference evidence="3 4" key="1">
    <citation type="submission" date="2019-06" db="EMBL/GenBank/DDBJ databases">
        <title>Whole genome shotgun sequence of Streptomyces cacaoi subsp. cacaoi NBRC 12748.</title>
        <authorList>
            <person name="Hosoyama A."/>
            <person name="Uohara A."/>
            <person name="Ohji S."/>
            <person name="Ichikawa N."/>
        </authorList>
    </citation>
    <scope>NUCLEOTIDE SEQUENCE [LARGE SCALE GENOMIC DNA]</scope>
    <source>
        <strain evidence="3 4">NBRC 12748</strain>
    </source>
</reference>
<dbReference type="AlphaFoldDB" id="A0A4Y3QW01"/>
<dbReference type="EMBL" id="BJMM01000007">
    <property type="protein sequence ID" value="GEB49586.1"/>
    <property type="molecule type" value="Genomic_DNA"/>
</dbReference>
<dbReference type="Proteomes" id="UP000319210">
    <property type="component" value="Unassembled WGS sequence"/>
</dbReference>
<proteinExistence type="predicted"/>
<evidence type="ECO:0000313" key="4">
    <source>
        <dbReference type="Proteomes" id="UP000319210"/>
    </source>
</evidence>
<feature type="region of interest" description="Disordered" evidence="1">
    <location>
        <begin position="34"/>
        <end position="65"/>
    </location>
</feature>
<comment type="caution">
    <text evidence="3">The sequence shown here is derived from an EMBL/GenBank/DDBJ whole genome shotgun (WGS) entry which is preliminary data.</text>
</comment>
<dbReference type="InterPro" id="IPR036514">
    <property type="entry name" value="SGNH_hydro_sf"/>
</dbReference>
<gene>
    <name evidence="3" type="ORF">SCA03_21370</name>
</gene>